<protein>
    <submittedName>
        <fullName evidence="2">Uncharacterized protein</fullName>
    </submittedName>
</protein>
<gene>
    <name evidence="2" type="ORF">VN97_g11866</name>
</gene>
<evidence type="ECO:0000256" key="1">
    <source>
        <dbReference type="SAM" id="Phobius"/>
    </source>
</evidence>
<keyword evidence="1" id="KW-1133">Transmembrane helix</keyword>
<keyword evidence="1" id="KW-0812">Transmembrane</keyword>
<comment type="caution">
    <text evidence="2">The sequence shown here is derived from an EMBL/GenBank/DDBJ whole genome shotgun (WGS) entry which is preliminary data.</text>
</comment>
<sequence>MHDAGWGRSDLKLRAVCGYLVFFFFGVVICIELCFFLYVVGRKSDCKIQLLSDDLSSHLILESTPIGLSGQCLHAERTHEPHWASCEGGSWLGAGWIKGMVSPLGPGLGILNCITMFFFPLASLVTAAFILLYTTYTPGIL</sequence>
<organism evidence="2 3">
    <name type="scientific">Penicillium thymicola</name>
    <dbReference type="NCBI Taxonomy" id="293382"/>
    <lineage>
        <taxon>Eukaryota</taxon>
        <taxon>Fungi</taxon>
        <taxon>Dikarya</taxon>
        <taxon>Ascomycota</taxon>
        <taxon>Pezizomycotina</taxon>
        <taxon>Eurotiomycetes</taxon>
        <taxon>Eurotiomycetidae</taxon>
        <taxon>Eurotiales</taxon>
        <taxon>Aspergillaceae</taxon>
        <taxon>Penicillium</taxon>
    </lineage>
</organism>
<evidence type="ECO:0000313" key="3">
    <source>
        <dbReference type="Proteomes" id="UP001227192"/>
    </source>
</evidence>
<proteinExistence type="predicted"/>
<dbReference type="Proteomes" id="UP001227192">
    <property type="component" value="Unassembled WGS sequence"/>
</dbReference>
<feature type="transmembrane region" description="Helical" evidence="1">
    <location>
        <begin position="20"/>
        <end position="40"/>
    </location>
</feature>
<keyword evidence="1" id="KW-0472">Membrane</keyword>
<keyword evidence="3" id="KW-1185">Reference proteome</keyword>
<accession>A0AAI9X2Z4</accession>
<reference evidence="2" key="2">
    <citation type="journal article" date="2016" name="Fungal Biol.">
        <title>Ochratoxin A production by Penicillium thymicola.</title>
        <authorList>
            <person name="Nguyen H.D.T."/>
            <person name="McMullin D.R."/>
            <person name="Ponomareva E."/>
            <person name="Riley R."/>
            <person name="Pomraning K.R."/>
            <person name="Baker S.E."/>
            <person name="Seifert K.A."/>
        </authorList>
    </citation>
    <scope>NUCLEOTIDE SEQUENCE</scope>
    <source>
        <strain evidence="2">DAOM 180753</strain>
    </source>
</reference>
<dbReference type="EMBL" id="LACB01000731">
    <property type="protein sequence ID" value="KAJ9481603.1"/>
    <property type="molecule type" value="Genomic_DNA"/>
</dbReference>
<evidence type="ECO:0000313" key="2">
    <source>
        <dbReference type="EMBL" id="KAJ9481603.1"/>
    </source>
</evidence>
<reference evidence="2" key="1">
    <citation type="submission" date="2015-06" db="EMBL/GenBank/DDBJ databases">
        <authorList>
            <person name="Nguyen H."/>
        </authorList>
    </citation>
    <scope>NUCLEOTIDE SEQUENCE</scope>
    <source>
        <strain evidence="2">DAOM 180753</strain>
    </source>
</reference>
<name>A0AAI9X2Z4_PENTH</name>
<dbReference type="AlphaFoldDB" id="A0AAI9X2Z4"/>
<feature type="transmembrane region" description="Helical" evidence="1">
    <location>
        <begin position="108"/>
        <end position="133"/>
    </location>
</feature>